<dbReference type="PANTHER" id="PTHR34406">
    <property type="entry name" value="PROTEIN YCEI"/>
    <property type="match status" value="1"/>
</dbReference>
<keyword evidence="3" id="KW-1185">Reference proteome</keyword>
<evidence type="ECO:0000259" key="1">
    <source>
        <dbReference type="SMART" id="SM00867"/>
    </source>
</evidence>
<dbReference type="InterPro" id="IPR007372">
    <property type="entry name" value="Lipid/polyisoprenoid-bd_YceI"/>
</dbReference>
<dbReference type="SUPFAM" id="SSF101874">
    <property type="entry name" value="YceI-like"/>
    <property type="match status" value="1"/>
</dbReference>
<dbReference type="SMART" id="SM00867">
    <property type="entry name" value="YceI"/>
    <property type="match status" value="1"/>
</dbReference>
<dbReference type="PANTHER" id="PTHR34406:SF1">
    <property type="entry name" value="PROTEIN YCEI"/>
    <property type="match status" value="1"/>
</dbReference>
<gene>
    <name evidence="2" type="ORF">ACFSKP_15015</name>
</gene>
<dbReference type="Gene3D" id="2.40.128.110">
    <property type="entry name" value="Lipid/polyisoprenoid-binding, YceI-like"/>
    <property type="match status" value="1"/>
</dbReference>
<comment type="caution">
    <text evidence="2">The sequence shown here is derived from an EMBL/GenBank/DDBJ whole genome shotgun (WGS) entry which is preliminary data.</text>
</comment>
<evidence type="ECO:0000313" key="2">
    <source>
        <dbReference type="EMBL" id="MFD2247576.1"/>
    </source>
</evidence>
<dbReference type="Proteomes" id="UP001597374">
    <property type="component" value="Unassembled WGS sequence"/>
</dbReference>
<organism evidence="2 3">
    <name type="scientific">Pontibacter ruber</name>
    <dbReference type="NCBI Taxonomy" id="1343895"/>
    <lineage>
        <taxon>Bacteria</taxon>
        <taxon>Pseudomonadati</taxon>
        <taxon>Bacteroidota</taxon>
        <taxon>Cytophagia</taxon>
        <taxon>Cytophagales</taxon>
        <taxon>Hymenobacteraceae</taxon>
        <taxon>Pontibacter</taxon>
    </lineage>
</organism>
<proteinExistence type="predicted"/>
<dbReference type="InterPro" id="IPR036761">
    <property type="entry name" value="TTHA0802/YceI-like_sf"/>
</dbReference>
<name>A0ABW5CYT4_9BACT</name>
<dbReference type="Pfam" id="PF04264">
    <property type="entry name" value="YceI"/>
    <property type="match status" value="1"/>
</dbReference>
<feature type="domain" description="Lipid/polyisoprenoid-binding YceI-like" evidence="1">
    <location>
        <begin position="5"/>
        <end position="174"/>
    </location>
</feature>
<evidence type="ECO:0000313" key="3">
    <source>
        <dbReference type="Proteomes" id="UP001597374"/>
    </source>
</evidence>
<dbReference type="RefSeq" id="WP_250430560.1">
    <property type="nucleotide sequence ID" value="NZ_JALPRR010000003.1"/>
</dbReference>
<sequence>MATTKWSLDLSHSELGFKIKHLMISNVTGNFTQFDVQSETEGDDFTNAKVVANVDVASINTNNEQRDEHLRNADFFSVDAHPNMKFVSTKVERVDEDTFNLYGDLTIKDTTKAVKLSVENNGIATDPWGNVKAGFSISGKINRKDWGINYNAALETGGVMLGEELKIQGEVQLVKQA</sequence>
<protein>
    <submittedName>
        <fullName evidence="2">YceI family protein</fullName>
    </submittedName>
</protein>
<dbReference type="EMBL" id="JBHUIM010000002">
    <property type="protein sequence ID" value="MFD2247576.1"/>
    <property type="molecule type" value="Genomic_DNA"/>
</dbReference>
<reference evidence="3" key="1">
    <citation type="journal article" date="2019" name="Int. J. Syst. Evol. Microbiol.">
        <title>The Global Catalogue of Microorganisms (GCM) 10K type strain sequencing project: providing services to taxonomists for standard genome sequencing and annotation.</title>
        <authorList>
            <consortium name="The Broad Institute Genomics Platform"/>
            <consortium name="The Broad Institute Genome Sequencing Center for Infectious Disease"/>
            <person name="Wu L."/>
            <person name="Ma J."/>
        </authorList>
    </citation>
    <scope>NUCLEOTIDE SEQUENCE [LARGE SCALE GENOMIC DNA]</scope>
    <source>
        <strain evidence="3">CGMCC 4.1782</strain>
    </source>
</reference>
<accession>A0ABW5CYT4</accession>